<dbReference type="AlphaFoldDB" id="A0A835Y7N4"/>
<evidence type="ECO:0000256" key="1">
    <source>
        <dbReference type="SAM" id="MobiDB-lite"/>
    </source>
</evidence>
<feature type="compositionally biased region" description="Low complexity" evidence="1">
    <location>
        <begin position="1"/>
        <end position="13"/>
    </location>
</feature>
<dbReference type="SMART" id="SM00717">
    <property type="entry name" value="SANT"/>
    <property type="match status" value="1"/>
</dbReference>
<feature type="compositionally biased region" description="Pro residues" evidence="1">
    <location>
        <begin position="650"/>
        <end position="660"/>
    </location>
</feature>
<dbReference type="InterPro" id="IPR001005">
    <property type="entry name" value="SANT/Myb"/>
</dbReference>
<dbReference type="SUPFAM" id="SSF46689">
    <property type="entry name" value="Homeodomain-like"/>
    <property type="match status" value="1"/>
</dbReference>
<feature type="compositionally biased region" description="Pro residues" evidence="1">
    <location>
        <begin position="725"/>
        <end position="734"/>
    </location>
</feature>
<feature type="compositionally biased region" description="Polar residues" evidence="1">
    <location>
        <begin position="541"/>
        <end position="550"/>
    </location>
</feature>
<feature type="region of interest" description="Disordered" evidence="1">
    <location>
        <begin position="1"/>
        <end position="24"/>
    </location>
</feature>
<dbReference type="Pfam" id="PF00249">
    <property type="entry name" value="Myb_DNA-binding"/>
    <property type="match status" value="1"/>
</dbReference>
<feature type="region of interest" description="Disordered" evidence="1">
    <location>
        <begin position="359"/>
        <end position="387"/>
    </location>
</feature>
<feature type="domain" description="HTH myb-type" evidence="3">
    <location>
        <begin position="20"/>
        <end position="74"/>
    </location>
</feature>
<comment type="caution">
    <text evidence="4">The sequence shown here is derived from an EMBL/GenBank/DDBJ whole genome shotgun (WGS) entry which is preliminary data.</text>
</comment>
<feature type="region of interest" description="Disordered" evidence="1">
    <location>
        <begin position="705"/>
        <end position="779"/>
    </location>
</feature>
<dbReference type="CDD" id="cd00167">
    <property type="entry name" value="SANT"/>
    <property type="match status" value="1"/>
</dbReference>
<feature type="compositionally biased region" description="Low complexity" evidence="1">
    <location>
        <begin position="173"/>
        <end position="190"/>
    </location>
</feature>
<reference evidence="4" key="1">
    <citation type="journal article" date="2020" name="bioRxiv">
        <title>Comparative genomics of Chlamydomonas.</title>
        <authorList>
            <person name="Craig R.J."/>
            <person name="Hasan A.R."/>
            <person name="Ness R.W."/>
            <person name="Keightley P.D."/>
        </authorList>
    </citation>
    <scope>NUCLEOTIDE SEQUENCE</scope>
    <source>
        <strain evidence="4">CCAP 11/70</strain>
    </source>
</reference>
<name>A0A835Y7N4_9CHLO</name>
<evidence type="ECO:0000259" key="3">
    <source>
        <dbReference type="PROSITE" id="PS51294"/>
    </source>
</evidence>
<feature type="region of interest" description="Disordered" evidence="1">
    <location>
        <begin position="646"/>
        <end position="685"/>
    </location>
</feature>
<evidence type="ECO:0000259" key="2">
    <source>
        <dbReference type="PROSITE" id="PS50090"/>
    </source>
</evidence>
<gene>
    <name evidence="4" type="ORF">HYH03_004298</name>
</gene>
<feature type="compositionally biased region" description="Low complexity" evidence="1">
    <location>
        <begin position="765"/>
        <end position="779"/>
    </location>
</feature>
<dbReference type="Proteomes" id="UP000612055">
    <property type="component" value="Unassembled WGS sequence"/>
</dbReference>
<sequence length="821" mass="78769">MSSPPIAAATSPAEGASCETSARRRGPWLDDELAALARLHMLHGSRWKLIAQDLATRSDNDAKKRFYAVLRGAASAPAPAPSGAGASGGAALLRAYAQAVGPHWGDEGARRRAYAAASGEAVEGVEAGALWPAEVWNSPAPGAAEPHLGAGPDPTSAPGSLTLLGPHGGAVGGALAVPGAAPRAPAPALGPRKRLPPAGRSPDGGGSGKRARAGPGKDGLLLGRRAGEGVWGDSPESAGAAAGSCGSGSSAGAGARAHLPAPPPPPQRRIQGATSKAGAAGGVRSVSVATQATLPAPQAAAAVAAPAAHGGRAAHVADLGEGEALKIAQAAAAAAAAAATCLMVALGYDGGGDAVDADGGAGGSGSDSRSGGDDEGLSGLWDSPEPSAASLPDLHTLSNLWDLFDTGSSACTATAGDPDPYDGLVADAPAGLDGLWPDPLAAPDCGPLSGPLAPWDLHALLWEEPALGPDLPHAADDAAAPAAEPAAAVAAGAGSGPGAAVGRECSAGPAPRPGRGVAESGSPDLPAACADGVSGDDASVNRRSGSSSCDTEGAAAGHQRPAALPQVAPSPFAAFAGSPAFAAAPAAAALAPGPGPAAPGGTGTGTGTVAPWRLDLARSARSLFMRPSDPWPLLASCGSLAPAEAAAAAPAPPPPAPAAGPGPCSEPASPEPEPPAPSLAELVPLPPQLRSPWPLMAPEAAAWGRRTDAGRPPAPGGAAAVTPAGPAPAAPPLPTETATLPPAIKGALVRPAEPPPPAAAGLQVPPSAAAEPAAQGAPAPPAVALGALAALVALPPQLRAPWPLLAPEAAAWAWTAAELGV</sequence>
<dbReference type="InterPro" id="IPR009057">
    <property type="entry name" value="Homeodomain-like_sf"/>
</dbReference>
<dbReference type="InterPro" id="IPR017930">
    <property type="entry name" value="Myb_dom"/>
</dbReference>
<feature type="domain" description="Myb-like" evidence="2">
    <location>
        <begin position="20"/>
        <end position="70"/>
    </location>
</feature>
<feature type="region of interest" description="Disordered" evidence="1">
    <location>
        <begin position="136"/>
        <end position="281"/>
    </location>
</feature>
<dbReference type="Gene3D" id="1.10.10.60">
    <property type="entry name" value="Homeodomain-like"/>
    <property type="match status" value="1"/>
</dbReference>
<dbReference type="PROSITE" id="PS51294">
    <property type="entry name" value="HTH_MYB"/>
    <property type="match status" value="1"/>
</dbReference>
<keyword evidence="5" id="KW-1185">Reference proteome</keyword>
<feature type="region of interest" description="Disordered" evidence="1">
    <location>
        <begin position="491"/>
        <end position="561"/>
    </location>
</feature>
<accession>A0A835Y7N4</accession>
<protein>
    <submittedName>
        <fullName evidence="4">Uncharacterized protein</fullName>
    </submittedName>
</protein>
<dbReference type="PROSITE" id="PS50090">
    <property type="entry name" value="MYB_LIKE"/>
    <property type="match status" value="1"/>
</dbReference>
<organism evidence="4 5">
    <name type="scientific">Edaphochlamys debaryana</name>
    <dbReference type="NCBI Taxonomy" id="47281"/>
    <lineage>
        <taxon>Eukaryota</taxon>
        <taxon>Viridiplantae</taxon>
        <taxon>Chlorophyta</taxon>
        <taxon>core chlorophytes</taxon>
        <taxon>Chlorophyceae</taxon>
        <taxon>CS clade</taxon>
        <taxon>Chlamydomonadales</taxon>
        <taxon>Chlamydomonadales incertae sedis</taxon>
        <taxon>Edaphochlamys</taxon>
    </lineage>
</organism>
<proteinExistence type="predicted"/>
<evidence type="ECO:0000313" key="5">
    <source>
        <dbReference type="Proteomes" id="UP000612055"/>
    </source>
</evidence>
<evidence type="ECO:0000313" key="4">
    <source>
        <dbReference type="EMBL" id="KAG2497551.1"/>
    </source>
</evidence>
<dbReference type="EMBL" id="JAEHOE010000013">
    <property type="protein sequence ID" value="KAG2497551.1"/>
    <property type="molecule type" value="Genomic_DNA"/>
</dbReference>